<sequence length="246" mass="27978">MEKTDFKLIYKRFTERSILVQWPPKINRIILEDVLNFKNELLKNNAKQILQVANAYNSILITYHVTIDNLNTEVSALKQIYEACVSTEKGDTKLWNIPVCYHEHFGLDLAEISELKKLSIADIIKRHSEAIYTVYFIGFLPGFLYLGGLEEQLHVPRKSKPRQRIEKGAVAIGGSQTGIYPNASPAGWNVIGNCPLELFDVNKEPPCFARAGDQVRFYPTDLDEHAKISEAIKNGSYNLEFENSDD</sequence>
<proteinExistence type="predicted"/>
<keyword evidence="1" id="KW-0547">Nucleotide-binding</keyword>
<dbReference type="InterPro" id="IPR029000">
    <property type="entry name" value="Cyclophilin-like_dom_sf"/>
</dbReference>
<dbReference type="InterPro" id="IPR010016">
    <property type="entry name" value="PxpB"/>
</dbReference>
<keyword evidence="3" id="KW-0067">ATP-binding</keyword>
<dbReference type="Pfam" id="PF02682">
    <property type="entry name" value="CT_C_D"/>
    <property type="match status" value="1"/>
</dbReference>
<dbReference type="SMART" id="SM00796">
    <property type="entry name" value="AHS1"/>
    <property type="match status" value="1"/>
</dbReference>
<comment type="caution">
    <text evidence="5">The sequence shown here is derived from an EMBL/GenBank/DDBJ whole genome shotgun (WGS) entry which is preliminary data.</text>
</comment>
<dbReference type="OrthoDB" id="9778567at2"/>
<keyword evidence="2 5" id="KW-0378">Hydrolase</keyword>
<dbReference type="RefSeq" id="WP_147085752.1">
    <property type="nucleotide sequence ID" value="NZ_VORM01000005.1"/>
</dbReference>
<dbReference type="EMBL" id="VORO01000005">
    <property type="protein sequence ID" value="TXD89808.1"/>
    <property type="molecule type" value="Genomic_DNA"/>
</dbReference>
<dbReference type="SUPFAM" id="SSF160467">
    <property type="entry name" value="PH0987 N-terminal domain-like"/>
    <property type="match status" value="1"/>
</dbReference>
<dbReference type="GO" id="GO:0017168">
    <property type="term" value="F:5-oxoprolinase (ATP-hydrolyzing) activity"/>
    <property type="evidence" value="ECO:0007669"/>
    <property type="project" value="UniProtKB-EC"/>
</dbReference>
<dbReference type="NCBIfam" id="TIGR00370">
    <property type="entry name" value="5-oxoprolinase subunit PxpB"/>
    <property type="match status" value="1"/>
</dbReference>
<dbReference type="SUPFAM" id="SSF50891">
    <property type="entry name" value="Cyclophilin-like"/>
    <property type="match status" value="1"/>
</dbReference>
<accession>A0A5C6ZKV9</accession>
<evidence type="ECO:0000256" key="3">
    <source>
        <dbReference type="ARBA" id="ARBA00022840"/>
    </source>
</evidence>
<protein>
    <submittedName>
        <fullName evidence="5">5-oxoprolinase subunit PxpB</fullName>
        <ecNumber evidence="5">3.5.2.9</ecNumber>
    </submittedName>
</protein>
<evidence type="ECO:0000256" key="1">
    <source>
        <dbReference type="ARBA" id="ARBA00022741"/>
    </source>
</evidence>
<dbReference type="EC" id="3.5.2.9" evidence="5"/>
<reference evidence="5 6" key="1">
    <citation type="submission" date="2019-08" db="EMBL/GenBank/DDBJ databases">
        <title>Genomes of Subsaximicrobium wynnwilliamsii strains.</title>
        <authorList>
            <person name="Bowman J.P."/>
        </authorList>
    </citation>
    <scope>NUCLEOTIDE SEQUENCE [LARGE SCALE GENOMIC DNA]</scope>
    <source>
        <strain evidence="5 6">2-80-2</strain>
    </source>
</reference>
<gene>
    <name evidence="5" type="primary">pxpB</name>
    <name evidence="5" type="ORF">ESY86_06275</name>
</gene>
<evidence type="ECO:0000313" key="6">
    <source>
        <dbReference type="Proteomes" id="UP000321578"/>
    </source>
</evidence>
<dbReference type="Gene3D" id="3.30.1360.40">
    <property type="match status" value="1"/>
</dbReference>
<dbReference type="GO" id="GO:0005524">
    <property type="term" value="F:ATP binding"/>
    <property type="evidence" value="ECO:0007669"/>
    <property type="project" value="UniProtKB-KW"/>
</dbReference>
<dbReference type="Proteomes" id="UP000321578">
    <property type="component" value="Unassembled WGS sequence"/>
</dbReference>
<name>A0A5C6ZKV9_9FLAO</name>
<organism evidence="5 6">
    <name type="scientific">Subsaximicrobium wynnwilliamsii</name>
    <dbReference type="NCBI Taxonomy" id="291179"/>
    <lineage>
        <taxon>Bacteria</taxon>
        <taxon>Pseudomonadati</taxon>
        <taxon>Bacteroidota</taxon>
        <taxon>Flavobacteriia</taxon>
        <taxon>Flavobacteriales</taxon>
        <taxon>Flavobacteriaceae</taxon>
        <taxon>Subsaximicrobium</taxon>
    </lineage>
</organism>
<dbReference type="AlphaFoldDB" id="A0A5C6ZKV9"/>
<dbReference type="PANTHER" id="PTHR34698:SF2">
    <property type="entry name" value="5-OXOPROLINASE SUBUNIT B"/>
    <property type="match status" value="1"/>
</dbReference>
<keyword evidence="6" id="KW-1185">Reference proteome</keyword>
<dbReference type="PANTHER" id="PTHR34698">
    <property type="entry name" value="5-OXOPROLINASE SUBUNIT B"/>
    <property type="match status" value="1"/>
</dbReference>
<evidence type="ECO:0000313" key="5">
    <source>
        <dbReference type="EMBL" id="TXD89808.1"/>
    </source>
</evidence>
<evidence type="ECO:0000256" key="2">
    <source>
        <dbReference type="ARBA" id="ARBA00022801"/>
    </source>
</evidence>
<evidence type="ECO:0000259" key="4">
    <source>
        <dbReference type="SMART" id="SM00796"/>
    </source>
</evidence>
<dbReference type="Gene3D" id="2.40.100.10">
    <property type="entry name" value="Cyclophilin-like"/>
    <property type="match status" value="1"/>
</dbReference>
<dbReference type="InterPro" id="IPR003833">
    <property type="entry name" value="CT_C_D"/>
</dbReference>
<feature type="domain" description="Carboxyltransferase" evidence="4">
    <location>
        <begin position="8"/>
        <end position="209"/>
    </location>
</feature>